<dbReference type="InterPro" id="IPR002921">
    <property type="entry name" value="Fungal_lipase-type"/>
</dbReference>
<dbReference type="EMBL" id="HM001237">
    <property type="protein sequence ID" value="ADK37852.1"/>
    <property type="molecule type" value="mRNA"/>
</dbReference>
<reference evidence="2" key="1">
    <citation type="journal article" date="2011" name="Fungal Genet. Biol.">
        <title>Secretome of fungus-infected aphids documents high pathogen activity and weak host response.</title>
        <authorList>
            <person name="Grell M.N."/>
            <person name="Jensen A.B."/>
            <person name="Olsen P.B."/>
            <person name="Eilenberg J."/>
            <person name="Lange L."/>
        </authorList>
    </citation>
    <scope>NUCLEOTIDE SEQUENCE</scope>
</reference>
<organism evidence="2">
    <name type="scientific">Pandora neoaphidis</name>
    <dbReference type="NCBI Taxonomy" id="76017"/>
    <lineage>
        <taxon>Eukaryota</taxon>
        <taxon>Fungi</taxon>
        <taxon>Fungi incertae sedis</taxon>
        <taxon>Zoopagomycota</taxon>
        <taxon>Entomophthoromycotina</taxon>
        <taxon>Entomophthoromycetes</taxon>
        <taxon>Entomophthorales</taxon>
        <taxon>Entomophthoraceae</taxon>
        <taxon>Pandora</taxon>
    </lineage>
</organism>
<dbReference type="PANTHER" id="PTHR45856">
    <property type="entry name" value="ALPHA/BETA-HYDROLASES SUPERFAMILY PROTEIN"/>
    <property type="match status" value="1"/>
</dbReference>
<dbReference type="SUPFAM" id="SSF53474">
    <property type="entry name" value="alpha/beta-Hydrolases"/>
    <property type="match status" value="1"/>
</dbReference>
<protein>
    <submittedName>
        <fullName evidence="2">Putative triacylglycerol lipase</fullName>
    </submittedName>
</protein>
<dbReference type="CDD" id="cd00519">
    <property type="entry name" value="Lipase_3"/>
    <property type="match status" value="1"/>
</dbReference>
<sequence>RNDAYFNEMVKNLQELQSQFNNTAVAHDVVIPEANLIASDRPDLQRIVKLAAASYCGTISLKSWKCKHCLDLGRQVELLMIFDDFLTGSRAILAMDHEMKTINVVYRGSSNLRNWLDNMRVKLVPLMNVPDAKVHEGFYECAKALNHKIIPELKDQINYHPTYKVNIVGHSLGGAIAAISVLEFRQELKIKDSQLQLITYGEPRIGNLPFADYFTSQPFPMFRVVHNHDLVPHIPTTEMDFYHRRRMMFIGSNGDYNCDPDNWADETCTLAQKNWTSILDHLNYYNTNLSIFC</sequence>
<proteinExistence type="evidence at transcript level"/>
<dbReference type="Pfam" id="PF01764">
    <property type="entry name" value="Lipase_3"/>
    <property type="match status" value="1"/>
</dbReference>
<name>E2EYZ7_9FUNG</name>
<dbReference type="PANTHER" id="PTHR45856:SF25">
    <property type="entry name" value="FUNGAL LIPASE-LIKE DOMAIN-CONTAINING PROTEIN"/>
    <property type="match status" value="1"/>
</dbReference>
<feature type="non-terminal residue" evidence="2">
    <location>
        <position position="1"/>
    </location>
</feature>
<dbReference type="InterPro" id="IPR051218">
    <property type="entry name" value="Sec_MonoDiacylglyc_Lipase"/>
</dbReference>
<dbReference type="GO" id="GO:0006629">
    <property type="term" value="P:lipid metabolic process"/>
    <property type="evidence" value="ECO:0007669"/>
    <property type="project" value="InterPro"/>
</dbReference>
<dbReference type="AlphaFoldDB" id="E2EYZ7"/>
<feature type="domain" description="Fungal lipase-type" evidence="1">
    <location>
        <begin position="104"/>
        <end position="237"/>
    </location>
</feature>
<evidence type="ECO:0000259" key="1">
    <source>
        <dbReference type="Pfam" id="PF01764"/>
    </source>
</evidence>
<accession>E2EYZ7</accession>
<dbReference type="Gene3D" id="3.40.50.1820">
    <property type="entry name" value="alpha/beta hydrolase"/>
    <property type="match status" value="1"/>
</dbReference>
<dbReference type="InterPro" id="IPR029058">
    <property type="entry name" value="AB_hydrolase_fold"/>
</dbReference>
<evidence type="ECO:0000313" key="2">
    <source>
        <dbReference type="EMBL" id="ADK37852.1"/>
    </source>
</evidence>
<gene>
    <name evidence="2" type="primary">LIP2</name>
</gene>